<evidence type="ECO:0000313" key="1">
    <source>
        <dbReference type="EMBL" id="AYR03291.1"/>
    </source>
</evidence>
<proteinExistence type="predicted"/>
<dbReference type="KEGG" id="vg:70080938"/>
<name>A0A3G3MA02_9CAUD</name>
<keyword evidence="2" id="KW-1185">Reference proteome</keyword>
<sequence length="38" mass="4153">MSLRHGGVVLSRGVCWWGVFLCATSKPWGWGVCGLCWG</sequence>
<evidence type="ECO:0000313" key="2">
    <source>
        <dbReference type="Proteomes" id="UP000280547"/>
    </source>
</evidence>
<accession>A0A3G3MA02</accession>
<dbReference type="GeneID" id="70080938"/>
<dbReference type="Proteomes" id="UP000280547">
    <property type="component" value="Segment"/>
</dbReference>
<gene>
    <name evidence="1" type="primary">148</name>
    <name evidence="1" type="ORF">SEA_OCTOBIEN14_148</name>
</gene>
<organism evidence="1 2">
    <name type="scientific">Gordonia phage Octobien14</name>
    <dbReference type="NCBI Taxonomy" id="2483673"/>
    <lineage>
        <taxon>Viruses</taxon>
        <taxon>Duplodnaviria</taxon>
        <taxon>Heunggongvirae</taxon>
        <taxon>Uroviricota</taxon>
        <taxon>Caudoviricetes</taxon>
        <taxon>Deeyouvirinae</taxon>
        <taxon>Octobienvirus</taxon>
        <taxon>Octobienvirus octobien14</taxon>
    </lineage>
</organism>
<dbReference type="EMBL" id="MH976515">
    <property type="protein sequence ID" value="AYR03291.1"/>
    <property type="molecule type" value="Genomic_DNA"/>
</dbReference>
<protein>
    <submittedName>
        <fullName evidence="1">Uncharacterized protein</fullName>
    </submittedName>
</protein>
<dbReference type="RefSeq" id="YP_010246387.1">
    <property type="nucleotide sequence ID" value="NC_060134.1"/>
</dbReference>
<reference evidence="1 2" key="1">
    <citation type="submission" date="2018-09" db="EMBL/GenBank/DDBJ databases">
        <authorList>
            <person name="Amanuel B.M."/>
            <person name="Anspach C.J."/>
            <person name="Chiquito R.J."/>
            <person name="Gales J.M."/>
            <person name="Hall T."/>
            <person name="Hotaki K."/>
            <person name="Lozano B."/>
            <person name="Mugisha B."/>
            <person name="Fogarty M.P."/>
            <person name="Leadon S.A."/>
            <person name="Molloy S.D."/>
            <person name="Garlena R.A."/>
            <person name="Russell D.A."/>
            <person name="Pope W.H."/>
            <person name="Jacobs-Sera D."/>
            <person name="Hatfull G.F."/>
        </authorList>
    </citation>
    <scope>NUCLEOTIDE SEQUENCE [LARGE SCALE GENOMIC DNA]</scope>
</reference>